<dbReference type="SMART" id="SM00248">
    <property type="entry name" value="ANK"/>
    <property type="match status" value="6"/>
</dbReference>
<keyword evidence="7" id="KW-0528">Neurotoxin</keyword>
<evidence type="ECO:0000256" key="4">
    <source>
        <dbReference type="ARBA" id="ARBA00022525"/>
    </source>
</evidence>
<dbReference type="GO" id="GO:0044218">
    <property type="term" value="C:other organism cell membrane"/>
    <property type="evidence" value="ECO:0007669"/>
    <property type="project" value="UniProtKB-KW"/>
</dbReference>
<dbReference type="Proteomes" id="UP000886998">
    <property type="component" value="Unassembled WGS sequence"/>
</dbReference>
<dbReference type="PROSITE" id="PS50088">
    <property type="entry name" value="ANK_REPEAT"/>
    <property type="match status" value="2"/>
</dbReference>
<dbReference type="SUPFAM" id="SSF48403">
    <property type="entry name" value="Ankyrin repeat"/>
    <property type="match status" value="2"/>
</dbReference>
<organism evidence="15 16">
    <name type="scientific">Trichonephila inaurata madagascariensis</name>
    <dbReference type="NCBI Taxonomy" id="2747483"/>
    <lineage>
        <taxon>Eukaryota</taxon>
        <taxon>Metazoa</taxon>
        <taxon>Ecdysozoa</taxon>
        <taxon>Arthropoda</taxon>
        <taxon>Chelicerata</taxon>
        <taxon>Arachnida</taxon>
        <taxon>Araneae</taxon>
        <taxon>Araneomorphae</taxon>
        <taxon>Entelegynae</taxon>
        <taxon>Araneoidea</taxon>
        <taxon>Nephilidae</taxon>
        <taxon>Trichonephila</taxon>
        <taxon>Trichonephila inaurata</taxon>
    </lineage>
</organism>
<evidence type="ECO:0000256" key="3">
    <source>
        <dbReference type="ARBA" id="ARBA00022483"/>
    </source>
</evidence>
<evidence type="ECO:0000256" key="6">
    <source>
        <dbReference type="ARBA" id="ARBA00022656"/>
    </source>
</evidence>
<keyword evidence="3" id="KW-0268">Exocytosis</keyword>
<evidence type="ECO:0000313" key="15">
    <source>
        <dbReference type="EMBL" id="GFY43155.1"/>
    </source>
</evidence>
<dbReference type="Gene3D" id="1.25.40.20">
    <property type="entry name" value="Ankyrin repeat-containing domain"/>
    <property type="match status" value="2"/>
</dbReference>
<evidence type="ECO:0000256" key="8">
    <source>
        <dbReference type="ARBA" id="ARBA00022737"/>
    </source>
</evidence>
<reference evidence="15" key="1">
    <citation type="submission" date="2020-08" db="EMBL/GenBank/DDBJ databases">
        <title>Multicomponent nature underlies the extraordinary mechanical properties of spider dragline silk.</title>
        <authorList>
            <person name="Kono N."/>
            <person name="Nakamura H."/>
            <person name="Mori M."/>
            <person name="Yoshida Y."/>
            <person name="Ohtoshi R."/>
            <person name="Malay A.D."/>
            <person name="Moran D.A.P."/>
            <person name="Tomita M."/>
            <person name="Numata K."/>
            <person name="Arakawa K."/>
        </authorList>
    </citation>
    <scope>NUCLEOTIDE SEQUENCE</scope>
</reference>
<evidence type="ECO:0000256" key="5">
    <source>
        <dbReference type="ARBA" id="ARBA00022537"/>
    </source>
</evidence>
<proteinExistence type="predicted"/>
<name>A0A8X7BTE0_9ARAC</name>
<dbReference type="Pfam" id="PF12796">
    <property type="entry name" value="Ank_2"/>
    <property type="match status" value="1"/>
</dbReference>
<dbReference type="InterPro" id="IPR002110">
    <property type="entry name" value="Ankyrin_rpt"/>
</dbReference>
<keyword evidence="16" id="KW-1185">Reference proteome</keyword>
<evidence type="ECO:0000313" key="16">
    <source>
        <dbReference type="Proteomes" id="UP000886998"/>
    </source>
</evidence>
<keyword evidence="11" id="KW-0472">Membrane</keyword>
<protein>
    <recommendedName>
        <fullName evidence="13">Ankyrin repeat domain-containing protein 54</fullName>
    </recommendedName>
</protein>
<keyword evidence="6" id="KW-0800">Toxin</keyword>
<dbReference type="PROSITE" id="PS50297">
    <property type="entry name" value="ANK_REP_REGION"/>
    <property type="match status" value="2"/>
</dbReference>
<dbReference type="GO" id="GO:0090729">
    <property type="term" value="F:toxin activity"/>
    <property type="evidence" value="ECO:0007669"/>
    <property type="project" value="UniProtKB-KW"/>
</dbReference>
<evidence type="ECO:0000256" key="9">
    <source>
        <dbReference type="ARBA" id="ARBA00023028"/>
    </source>
</evidence>
<keyword evidence="11" id="KW-1053">Target membrane</keyword>
<feature type="repeat" description="ANK" evidence="14">
    <location>
        <begin position="91"/>
        <end position="124"/>
    </location>
</feature>
<feature type="repeat" description="ANK" evidence="14">
    <location>
        <begin position="24"/>
        <end position="58"/>
    </location>
</feature>
<evidence type="ECO:0000256" key="2">
    <source>
        <dbReference type="ARBA" id="ARBA00004613"/>
    </source>
</evidence>
<evidence type="ECO:0000256" key="14">
    <source>
        <dbReference type="PROSITE-ProRule" id="PRU00023"/>
    </source>
</evidence>
<comment type="subcellular location">
    <subcellularLocation>
        <location evidence="2">Secreted</location>
    </subcellularLocation>
    <subcellularLocation>
        <location evidence="1">Target cell membrane</location>
    </subcellularLocation>
</comment>
<sequence length="431" mass="48517">MKSKLSIVEAVLETNVQVDVLDEKQNTPLHLAVGNDNTNFDIIKKLLNSGADINAKNSYNNTPLHISAKLKPNVIEELLKWSPDIDTRNFNGDTPLTVAIRFSACPDIVKCLLKAGADPNCKNVSNNTPLQLAVENCHIVINVAKEIIVDFVRHNIRAATSKVKSYLDFFKKDANSLKKCLDHISTVNPPSIEESRRSNLLTVEYLLAYGAEINYKALQGLSPLDIATKMLESQKDNGSCVKLLIKYAVLRNYANNSYEKIVDLNGYKSLNCYKELANYLECCITEVKRLNKDRIKSLSLYEYLTKRNYCAAVENSGSDGEGSGSIEDDPQIVDVIIASVAKKKYPIYEEILINSVKKSTYLSKMMNHSIYCYVEDRESEEGKKKFSLRPDDTLCVMKYLKRSDLLNLALAFFYNINEVVLPETPKEMVIP</sequence>
<keyword evidence="10 14" id="KW-0040">ANK repeat</keyword>
<dbReference type="OrthoDB" id="7464126at2759"/>
<evidence type="ECO:0000256" key="13">
    <source>
        <dbReference type="ARBA" id="ARBA00039237"/>
    </source>
</evidence>
<dbReference type="PANTHER" id="PTHR24197:SF44">
    <property type="entry name" value="ANKYRIN REPEAT DOMAIN-CONTAINING PROTEIN 54"/>
    <property type="match status" value="1"/>
</dbReference>
<evidence type="ECO:0000256" key="10">
    <source>
        <dbReference type="ARBA" id="ARBA00023043"/>
    </source>
</evidence>
<evidence type="ECO:0000256" key="7">
    <source>
        <dbReference type="ARBA" id="ARBA00022699"/>
    </source>
</evidence>
<keyword evidence="9" id="KW-0638">Presynaptic neurotoxin</keyword>
<comment type="function">
    <text evidence="12">Plays an important role in regulating intracellular signaling events associated with erythroid terminal differentiation.</text>
</comment>
<accession>A0A8X7BTE0</accession>
<dbReference type="PANTHER" id="PTHR24197">
    <property type="entry name" value="ANKYRIN REPEAT DOMAIN-CONTAINING PROTEIN 61"/>
    <property type="match status" value="1"/>
</dbReference>
<evidence type="ECO:0000256" key="1">
    <source>
        <dbReference type="ARBA" id="ARBA00004175"/>
    </source>
</evidence>
<dbReference type="GO" id="GO:0005576">
    <property type="term" value="C:extracellular region"/>
    <property type="evidence" value="ECO:0007669"/>
    <property type="project" value="UniProtKB-SubCell"/>
</dbReference>
<evidence type="ECO:0000256" key="11">
    <source>
        <dbReference type="ARBA" id="ARBA00023298"/>
    </source>
</evidence>
<keyword evidence="5" id="KW-1052">Target cell membrane</keyword>
<dbReference type="InterPro" id="IPR036770">
    <property type="entry name" value="Ankyrin_rpt-contain_sf"/>
</dbReference>
<comment type="caution">
    <text evidence="15">The sequence shown here is derived from an EMBL/GenBank/DDBJ whole genome shotgun (WGS) entry which is preliminary data.</text>
</comment>
<keyword evidence="8" id="KW-0677">Repeat</keyword>
<dbReference type="GO" id="GO:0006887">
    <property type="term" value="P:exocytosis"/>
    <property type="evidence" value="ECO:0007669"/>
    <property type="project" value="UniProtKB-KW"/>
</dbReference>
<evidence type="ECO:0000256" key="12">
    <source>
        <dbReference type="ARBA" id="ARBA00037385"/>
    </source>
</evidence>
<dbReference type="GO" id="GO:0044231">
    <property type="term" value="C:host cell presynaptic membrane"/>
    <property type="evidence" value="ECO:0007669"/>
    <property type="project" value="UniProtKB-KW"/>
</dbReference>
<keyword evidence="4" id="KW-0964">Secreted</keyword>
<dbReference type="AlphaFoldDB" id="A0A8X7BTE0"/>
<gene>
    <name evidence="15" type="primary">ANK1_5</name>
    <name evidence="15" type="ORF">TNIN_315181</name>
</gene>
<dbReference type="EMBL" id="BMAV01003512">
    <property type="protein sequence ID" value="GFY43155.1"/>
    <property type="molecule type" value="Genomic_DNA"/>
</dbReference>